<evidence type="ECO:0000313" key="2">
    <source>
        <dbReference type="EMBL" id="KAK3346601.1"/>
    </source>
</evidence>
<keyword evidence="2" id="KW-0378">Hydrolase</keyword>
<dbReference type="SUPFAM" id="SSF53474">
    <property type="entry name" value="alpha/beta-Hydrolases"/>
    <property type="match status" value="1"/>
</dbReference>
<dbReference type="Pfam" id="PF12697">
    <property type="entry name" value="Abhydrolase_6"/>
    <property type="match status" value="1"/>
</dbReference>
<dbReference type="InterPro" id="IPR029058">
    <property type="entry name" value="AB_hydrolase_fold"/>
</dbReference>
<dbReference type="Gene3D" id="3.40.50.1820">
    <property type="entry name" value="alpha/beta hydrolase"/>
    <property type="match status" value="1"/>
</dbReference>
<sequence length="364" mass="39704">MAPAPSVPTAAETLGHPAYPTAIWQLEPDRKGFAPVAEGRGGPFKISWEIHGEGPVKVIFIMGLGGLKSAWQRQTLYFGHEGRDRYSVLLIDNRGMGDSDKPLMRYSSNEMAHDLVEVLTSLSWLPADPLTTDPAPSRSLHVIGLSLGGMIAQELACLVPAHISSLSLCCTAAAIENTTTFVENMANRASMLVPKTLDRSIGDTARQIFSPAWLSLPDDVHLPAAGTTPLCHPPPASPPAQGYQKFATNAQRFVAQELHKRRDPARFGLKGFLLQLIAAGWHHKSAAQLAAMADRVGRERILVMHGLEDGMISTPHGRKLIEYIQPGVGLIIEGMGHAPLVERWEWFNRTIEERCALGEKLDGR</sequence>
<proteinExistence type="predicted"/>
<dbReference type="InterPro" id="IPR050471">
    <property type="entry name" value="AB_hydrolase"/>
</dbReference>
<gene>
    <name evidence="2" type="ORF">B0T25DRAFT_281900</name>
</gene>
<reference evidence="2" key="2">
    <citation type="submission" date="2023-06" db="EMBL/GenBank/DDBJ databases">
        <authorList>
            <consortium name="Lawrence Berkeley National Laboratory"/>
            <person name="Haridas S."/>
            <person name="Hensen N."/>
            <person name="Bonometti L."/>
            <person name="Westerberg I."/>
            <person name="Brannstrom I.O."/>
            <person name="Guillou S."/>
            <person name="Cros-Aarteil S."/>
            <person name="Calhoun S."/>
            <person name="Kuo A."/>
            <person name="Mondo S."/>
            <person name="Pangilinan J."/>
            <person name="Riley R."/>
            <person name="Labutti K."/>
            <person name="Andreopoulos B."/>
            <person name="Lipzen A."/>
            <person name="Chen C."/>
            <person name="Yanf M."/>
            <person name="Daum C."/>
            <person name="Ng V."/>
            <person name="Clum A."/>
            <person name="Steindorff A."/>
            <person name="Ohm R."/>
            <person name="Martin F."/>
            <person name="Silar P."/>
            <person name="Natvig D."/>
            <person name="Lalanne C."/>
            <person name="Gautier V."/>
            <person name="Ament-Velasquez S.L."/>
            <person name="Kruys A."/>
            <person name="Hutchinson M.I."/>
            <person name="Powell A.J."/>
            <person name="Barry K."/>
            <person name="Miller A.N."/>
            <person name="Grigoriev I.V."/>
            <person name="Debuchy R."/>
            <person name="Gladieux P."/>
            <person name="Thoren M.H."/>
            <person name="Johannesson H."/>
        </authorList>
    </citation>
    <scope>NUCLEOTIDE SEQUENCE</scope>
    <source>
        <strain evidence="2">CBS 955.72</strain>
    </source>
</reference>
<evidence type="ECO:0000313" key="3">
    <source>
        <dbReference type="Proteomes" id="UP001275084"/>
    </source>
</evidence>
<comment type="caution">
    <text evidence="2">The sequence shown here is derived from an EMBL/GenBank/DDBJ whole genome shotgun (WGS) entry which is preliminary data.</text>
</comment>
<dbReference type="Proteomes" id="UP001275084">
    <property type="component" value="Unassembled WGS sequence"/>
</dbReference>
<dbReference type="InterPro" id="IPR000073">
    <property type="entry name" value="AB_hydrolase_1"/>
</dbReference>
<dbReference type="AlphaFoldDB" id="A0AAJ0HBR4"/>
<organism evidence="2 3">
    <name type="scientific">Lasiosphaeria hispida</name>
    <dbReference type="NCBI Taxonomy" id="260671"/>
    <lineage>
        <taxon>Eukaryota</taxon>
        <taxon>Fungi</taxon>
        <taxon>Dikarya</taxon>
        <taxon>Ascomycota</taxon>
        <taxon>Pezizomycotina</taxon>
        <taxon>Sordariomycetes</taxon>
        <taxon>Sordariomycetidae</taxon>
        <taxon>Sordariales</taxon>
        <taxon>Lasiosphaeriaceae</taxon>
        <taxon>Lasiosphaeria</taxon>
    </lineage>
</organism>
<protein>
    <submittedName>
        <fullName evidence="2">Alpha/Beta hydrolase protein</fullName>
    </submittedName>
</protein>
<dbReference type="PANTHER" id="PTHR43433">
    <property type="entry name" value="HYDROLASE, ALPHA/BETA FOLD FAMILY PROTEIN"/>
    <property type="match status" value="1"/>
</dbReference>
<feature type="domain" description="AB hydrolase-1" evidence="1">
    <location>
        <begin position="59"/>
        <end position="349"/>
    </location>
</feature>
<keyword evidence="3" id="KW-1185">Reference proteome</keyword>
<name>A0AAJ0HBR4_9PEZI</name>
<reference evidence="2" key="1">
    <citation type="journal article" date="2023" name="Mol. Phylogenet. Evol.">
        <title>Genome-scale phylogeny and comparative genomics of the fungal order Sordariales.</title>
        <authorList>
            <person name="Hensen N."/>
            <person name="Bonometti L."/>
            <person name="Westerberg I."/>
            <person name="Brannstrom I.O."/>
            <person name="Guillou S."/>
            <person name="Cros-Aarteil S."/>
            <person name="Calhoun S."/>
            <person name="Haridas S."/>
            <person name="Kuo A."/>
            <person name="Mondo S."/>
            <person name="Pangilinan J."/>
            <person name="Riley R."/>
            <person name="LaButti K."/>
            <person name="Andreopoulos B."/>
            <person name="Lipzen A."/>
            <person name="Chen C."/>
            <person name="Yan M."/>
            <person name="Daum C."/>
            <person name="Ng V."/>
            <person name="Clum A."/>
            <person name="Steindorff A."/>
            <person name="Ohm R.A."/>
            <person name="Martin F."/>
            <person name="Silar P."/>
            <person name="Natvig D.O."/>
            <person name="Lalanne C."/>
            <person name="Gautier V."/>
            <person name="Ament-Velasquez S.L."/>
            <person name="Kruys A."/>
            <person name="Hutchinson M.I."/>
            <person name="Powell A.J."/>
            <person name="Barry K."/>
            <person name="Miller A.N."/>
            <person name="Grigoriev I.V."/>
            <person name="Debuchy R."/>
            <person name="Gladieux P."/>
            <person name="Hiltunen Thoren M."/>
            <person name="Johannesson H."/>
        </authorList>
    </citation>
    <scope>NUCLEOTIDE SEQUENCE</scope>
    <source>
        <strain evidence="2">CBS 955.72</strain>
    </source>
</reference>
<evidence type="ECO:0000259" key="1">
    <source>
        <dbReference type="Pfam" id="PF12697"/>
    </source>
</evidence>
<dbReference type="GO" id="GO:0016787">
    <property type="term" value="F:hydrolase activity"/>
    <property type="evidence" value="ECO:0007669"/>
    <property type="project" value="UniProtKB-KW"/>
</dbReference>
<dbReference type="PANTHER" id="PTHR43433:SF5">
    <property type="entry name" value="AB HYDROLASE-1 DOMAIN-CONTAINING PROTEIN"/>
    <property type="match status" value="1"/>
</dbReference>
<accession>A0AAJ0HBR4</accession>
<dbReference type="EMBL" id="JAUIQD010000006">
    <property type="protein sequence ID" value="KAK3346601.1"/>
    <property type="molecule type" value="Genomic_DNA"/>
</dbReference>